<sequence length="54" mass="6121">AVIARAQESELKKKLACARAFELAEEFDVAIIEIGRICNRHNIRICKCQLGCFK</sequence>
<evidence type="ECO:0000313" key="1">
    <source>
        <dbReference type="EMBL" id="GAJ12033.1"/>
    </source>
</evidence>
<accession>X1U3A5</accession>
<dbReference type="EMBL" id="BARW01029674">
    <property type="protein sequence ID" value="GAJ12033.1"/>
    <property type="molecule type" value="Genomic_DNA"/>
</dbReference>
<gene>
    <name evidence="1" type="ORF">S12H4_47623</name>
</gene>
<feature type="non-terminal residue" evidence="1">
    <location>
        <position position="1"/>
    </location>
</feature>
<protein>
    <submittedName>
        <fullName evidence="1">Uncharacterized protein</fullName>
    </submittedName>
</protein>
<dbReference type="AlphaFoldDB" id="X1U3A5"/>
<reference evidence="1" key="1">
    <citation type="journal article" date="2014" name="Front. Microbiol.">
        <title>High frequency of phylogenetically diverse reductive dehalogenase-homologous genes in deep subseafloor sedimentary metagenomes.</title>
        <authorList>
            <person name="Kawai M."/>
            <person name="Futagami T."/>
            <person name="Toyoda A."/>
            <person name="Takaki Y."/>
            <person name="Nishi S."/>
            <person name="Hori S."/>
            <person name="Arai W."/>
            <person name="Tsubouchi T."/>
            <person name="Morono Y."/>
            <person name="Uchiyama I."/>
            <person name="Ito T."/>
            <person name="Fujiyama A."/>
            <person name="Inagaki F."/>
            <person name="Takami H."/>
        </authorList>
    </citation>
    <scope>NUCLEOTIDE SEQUENCE</scope>
    <source>
        <strain evidence="1">Expedition CK06-06</strain>
    </source>
</reference>
<comment type="caution">
    <text evidence="1">The sequence shown here is derived from an EMBL/GenBank/DDBJ whole genome shotgun (WGS) entry which is preliminary data.</text>
</comment>
<organism evidence="1">
    <name type="scientific">marine sediment metagenome</name>
    <dbReference type="NCBI Taxonomy" id="412755"/>
    <lineage>
        <taxon>unclassified sequences</taxon>
        <taxon>metagenomes</taxon>
        <taxon>ecological metagenomes</taxon>
    </lineage>
</organism>
<name>X1U3A5_9ZZZZ</name>
<proteinExistence type="predicted"/>